<dbReference type="PRINTS" id="PR00368">
    <property type="entry name" value="FADPNR"/>
</dbReference>
<protein>
    <submittedName>
        <fullName evidence="2">FAD-dependent oxidoreductase</fullName>
    </submittedName>
</protein>
<dbReference type="Proteomes" id="UP000518904">
    <property type="component" value="Unassembled WGS sequence"/>
</dbReference>
<sequence>IRNDETYERIEGTEDGVIVHLQSGKKMKADCLLYANGRTGNTDKLNLNAVGLQGDSRGQLKVDSNYQTEVAHVYAVGDVIGYPSLASA</sequence>
<evidence type="ECO:0000313" key="2">
    <source>
        <dbReference type="EMBL" id="NMU82255.1"/>
    </source>
</evidence>
<dbReference type="GO" id="GO:0016491">
    <property type="term" value="F:oxidoreductase activity"/>
    <property type="evidence" value="ECO:0007669"/>
    <property type="project" value="InterPro"/>
</dbReference>
<dbReference type="AlphaFoldDB" id="A0A7Y0XAY6"/>
<evidence type="ECO:0000259" key="1">
    <source>
        <dbReference type="Pfam" id="PF07992"/>
    </source>
</evidence>
<dbReference type="Gene3D" id="3.50.50.60">
    <property type="entry name" value="FAD/NAD(P)-binding domain"/>
    <property type="match status" value="2"/>
</dbReference>
<feature type="domain" description="FAD/NAD(P)-binding" evidence="1">
    <location>
        <begin position="2"/>
        <end position="87"/>
    </location>
</feature>
<dbReference type="SUPFAM" id="SSF51905">
    <property type="entry name" value="FAD/NAD(P)-binding domain"/>
    <property type="match status" value="1"/>
</dbReference>
<dbReference type="EMBL" id="JABCLB010000589">
    <property type="protein sequence ID" value="NMU82255.1"/>
    <property type="molecule type" value="Genomic_DNA"/>
</dbReference>
<proteinExistence type="predicted"/>
<dbReference type="PANTHER" id="PTHR43014">
    <property type="entry name" value="MERCURIC REDUCTASE"/>
    <property type="match status" value="1"/>
</dbReference>
<name>A0A7Y0XAY6_VIBPH</name>
<dbReference type="InterPro" id="IPR023753">
    <property type="entry name" value="FAD/NAD-binding_dom"/>
</dbReference>
<feature type="non-terminal residue" evidence="2">
    <location>
        <position position="1"/>
    </location>
</feature>
<gene>
    <name evidence="2" type="ORF">HKB16_05100</name>
</gene>
<dbReference type="Pfam" id="PF07992">
    <property type="entry name" value="Pyr_redox_2"/>
    <property type="match status" value="1"/>
</dbReference>
<reference evidence="2 3" key="1">
    <citation type="submission" date="2020-04" db="EMBL/GenBank/DDBJ databases">
        <title>Whole-genome sequencing of Vibrio spp. from China reveals different genetic environments of blaCTX-M-14 among diverse lineages.</title>
        <authorList>
            <person name="Zheng Z."/>
            <person name="Ye L."/>
            <person name="Chen S."/>
        </authorList>
    </citation>
    <scope>NUCLEOTIDE SEQUENCE [LARGE SCALE GENOMIC DNA]</scope>
    <source>
        <strain evidence="2 3">Vb0551</strain>
    </source>
</reference>
<feature type="non-terminal residue" evidence="2">
    <location>
        <position position="88"/>
    </location>
</feature>
<evidence type="ECO:0000313" key="3">
    <source>
        <dbReference type="Proteomes" id="UP000518904"/>
    </source>
</evidence>
<comment type="caution">
    <text evidence="2">The sequence shown here is derived from an EMBL/GenBank/DDBJ whole genome shotgun (WGS) entry which is preliminary data.</text>
</comment>
<dbReference type="InterPro" id="IPR036188">
    <property type="entry name" value="FAD/NAD-bd_sf"/>
</dbReference>
<organism evidence="2 3">
    <name type="scientific">Vibrio parahaemolyticus</name>
    <dbReference type="NCBI Taxonomy" id="670"/>
    <lineage>
        <taxon>Bacteria</taxon>
        <taxon>Pseudomonadati</taxon>
        <taxon>Pseudomonadota</taxon>
        <taxon>Gammaproteobacteria</taxon>
        <taxon>Vibrionales</taxon>
        <taxon>Vibrionaceae</taxon>
        <taxon>Vibrio</taxon>
    </lineage>
</organism>
<accession>A0A7Y0XAY6</accession>